<dbReference type="InterPro" id="IPR003749">
    <property type="entry name" value="ThiS/MoaD-like"/>
</dbReference>
<gene>
    <name evidence="1" type="primary">thiS</name>
    <name evidence="1" type="ORF">OLEAN_C21180</name>
</gene>
<sequence>MTTIAISINGEEIMITAPCSLNQALYVWSTMVANSSPDTANDGLKNGVQSHVIALNQTFVPRNQYGSTRLNSGDIIELLSPMAGG</sequence>
<dbReference type="Gene3D" id="3.10.20.30">
    <property type="match status" value="1"/>
</dbReference>
<dbReference type="InterPro" id="IPR016155">
    <property type="entry name" value="Mopterin_synth/thiamin_S_b"/>
</dbReference>
<evidence type="ECO:0000313" key="2">
    <source>
        <dbReference type="Proteomes" id="UP000032749"/>
    </source>
</evidence>
<dbReference type="CDD" id="cd00565">
    <property type="entry name" value="Ubl_ThiS"/>
    <property type="match status" value="1"/>
</dbReference>
<dbReference type="EMBL" id="FO203512">
    <property type="protein sequence ID" value="CCK76294.1"/>
    <property type="molecule type" value="Genomic_DNA"/>
</dbReference>
<dbReference type="KEGG" id="oai:OLEAN_C21180"/>
<dbReference type="STRING" id="698738.OLEAN_C21180"/>
<dbReference type="NCBIfam" id="TIGR01683">
    <property type="entry name" value="thiS"/>
    <property type="match status" value="1"/>
</dbReference>
<keyword evidence="2" id="KW-1185">Reference proteome</keyword>
<reference evidence="1 2" key="1">
    <citation type="journal article" date="2013" name="Nat. Commun.">
        <title>Genome sequence and functional genomic analysis of the oil-degrading bacterium Oleispira antarctica.</title>
        <authorList>
            <person name="Kube M."/>
            <person name="Chernikova T.N."/>
            <person name="Al-Ramahi Y."/>
            <person name="Beloqui A."/>
            <person name="Lopez-Cortez N."/>
            <person name="Guazzaroni M.E."/>
            <person name="Heipieper H.J."/>
            <person name="Klages S."/>
            <person name="Kotsyurbenko O.R."/>
            <person name="Langer I."/>
            <person name="Nechitaylo T.Y."/>
            <person name="Lunsdorf H."/>
            <person name="Fernandez M."/>
            <person name="Juarez S."/>
            <person name="Ciordia S."/>
            <person name="Singer A."/>
            <person name="Kagan O."/>
            <person name="Egorova O."/>
            <person name="Petit P.A."/>
            <person name="Stogios P."/>
            <person name="Kim Y."/>
            <person name="Tchigvintsev A."/>
            <person name="Flick R."/>
            <person name="Denaro R."/>
            <person name="Genovese M."/>
            <person name="Albar J.P."/>
            <person name="Reva O.N."/>
            <person name="Martinez-Gomariz M."/>
            <person name="Tran H."/>
            <person name="Ferrer M."/>
            <person name="Savchenko A."/>
            <person name="Yakunin A.F."/>
            <person name="Yakimov M.M."/>
            <person name="Golyshina O.V."/>
            <person name="Reinhardt R."/>
            <person name="Golyshin P.N."/>
        </authorList>
    </citation>
    <scope>NUCLEOTIDE SEQUENCE [LARGE SCALE GENOMIC DNA]</scope>
</reference>
<protein>
    <submittedName>
        <fullName evidence="1">Probable thiamine-biosynthesis, ThiS</fullName>
    </submittedName>
</protein>
<dbReference type="AlphaFoldDB" id="R4YU12"/>
<accession>R4YU12</accession>
<organism evidence="1 2">
    <name type="scientific">Oleispira antarctica RB-8</name>
    <dbReference type="NCBI Taxonomy" id="698738"/>
    <lineage>
        <taxon>Bacteria</taxon>
        <taxon>Pseudomonadati</taxon>
        <taxon>Pseudomonadota</taxon>
        <taxon>Gammaproteobacteria</taxon>
        <taxon>Oceanospirillales</taxon>
        <taxon>Oceanospirillaceae</taxon>
        <taxon>Oleispira</taxon>
    </lineage>
</organism>
<dbReference type="Proteomes" id="UP000032749">
    <property type="component" value="Chromosome"/>
</dbReference>
<dbReference type="InterPro" id="IPR012675">
    <property type="entry name" value="Beta-grasp_dom_sf"/>
</dbReference>
<proteinExistence type="predicted"/>
<name>R4YU12_OLEAN</name>
<dbReference type="SUPFAM" id="SSF54285">
    <property type="entry name" value="MoaD/ThiS"/>
    <property type="match status" value="1"/>
</dbReference>
<dbReference type="Pfam" id="PF02597">
    <property type="entry name" value="ThiS"/>
    <property type="match status" value="1"/>
</dbReference>
<dbReference type="HOGENOM" id="CLU_2509433_0_0_6"/>
<dbReference type="OrthoDB" id="9800283at2"/>
<dbReference type="InterPro" id="IPR010035">
    <property type="entry name" value="Thi_S"/>
</dbReference>
<evidence type="ECO:0000313" key="1">
    <source>
        <dbReference type="EMBL" id="CCK76294.1"/>
    </source>
</evidence>